<evidence type="ECO:0000313" key="8">
    <source>
        <dbReference type="Proteomes" id="UP000424462"/>
    </source>
</evidence>
<dbReference type="PANTHER" id="PTHR43808">
    <property type="entry name" value="ACETYLORNITHINE DEACETYLASE"/>
    <property type="match status" value="1"/>
</dbReference>
<keyword evidence="4 7" id="KW-0378">Hydrolase</keyword>
<evidence type="ECO:0000256" key="2">
    <source>
        <dbReference type="ARBA" id="ARBA00006247"/>
    </source>
</evidence>
<keyword evidence="3" id="KW-0479">Metal-binding</keyword>
<evidence type="ECO:0000256" key="5">
    <source>
        <dbReference type="ARBA" id="ARBA00022833"/>
    </source>
</evidence>
<dbReference type="Gene3D" id="3.40.630.10">
    <property type="entry name" value="Zn peptidases"/>
    <property type="match status" value="1"/>
</dbReference>
<dbReference type="GO" id="GO:0009014">
    <property type="term" value="F:succinyl-diaminopimelate desuccinylase activity"/>
    <property type="evidence" value="ECO:0007669"/>
    <property type="project" value="UniProtKB-EC"/>
</dbReference>
<dbReference type="Gene3D" id="1.10.150.900">
    <property type="match status" value="1"/>
</dbReference>
<dbReference type="SUPFAM" id="SSF55031">
    <property type="entry name" value="Bacterial exopeptidase dimerisation domain"/>
    <property type="match status" value="1"/>
</dbReference>
<evidence type="ECO:0000256" key="3">
    <source>
        <dbReference type="ARBA" id="ARBA00022723"/>
    </source>
</evidence>
<gene>
    <name evidence="7" type="primary">dapE1</name>
    <name evidence="7" type="ORF">COCCU_00495</name>
</gene>
<dbReference type="InterPro" id="IPR050072">
    <property type="entry name" value="Peptidase_M20A"/>
</dbReference>
<dbReference type="GO" id="GO:0046872">
    <property type="term" value="F:metal ion binding"/>
    <property type="evidence" value="ECO:0007669"/>
    <property type="project" value="UniProtKB-KW"/>
</dbReference>
<reference evidence="7 8" key="1">
    <citation type="submission" date="2019-11" db="EMBL/GenBank/DDBJ databases">
        <title>Complete genome sequence of Corynebacterium kalinowskii 1959, a novel Corynebacterium species isolated from soil of a small paddock in Vilsendorf, Germany.</title>
        <authorList>
            <person name="Schaffert L."/>
            <person name="Ruwe M."/>
            <person name="Milse J."/>
            <person name="Hanuschka K."/>
            <person name="Ortseifen V."/>
            <person name="Droste J."/>
            <person name="Brandt D."/>
            <person name="Schlueter L."/>
            <person name="Kutter Y."/>
            <person name="Vinke S."/>
            <person name="Viehoefer P."/>
            <person name="Jacob L."/>
            <person name="Luebke N.-C."/>
            <person name="Schulte-Berndt E."/>
            <person name="Hain C."/>
            <person name="Linder M."/>
            <person name="Schmidt P."/>
            <person name="Wollenschlaeger L."/>
            <person name="Luttermann T."/>
            <person name="Thieme E."/>
            <person name="Hassa J."/>
            <person name="Haak M."/>
            <person name="Wittchen M."/>
            <person name="Mentz A."/>
            <person name="Persicke M."/>
            <person name="Busche T."/>
            <person name="Ruckert C."/>
        </authorList>
    </citation>
    <scope>NUCLEOTIDE SEQUENCE [LARGE SCALE GENOMIC DNA]</scope>
    <source>
        <strain evidence="7 8">2039</strain>
    </source>
</reference>
<name>A0A6B8W225_9CORY</name>
<dbReference type="KEGG" id="cok:COCCU_00495"/>
<organism evidence="7 8">
    <name type="scientific">Corynebacterium occultum</name>
    <dbReference type="NCBI Taxonomy" id="2675219"/>
    <lineage>
        <taxon>Bacteria</taxon>
        <taxon>Bacillati</taxon>
        <taxon>Actinomycetota</taxon>
        <taxon>Actinomycetes</taxon>
        <taxon>Mycobacteriales</taxon>
        <taxon>Corynebacteriaceae</taxon>
        <taxon>Corynebacterium</taxon>
    </lineage>
</organism>
<feature type="domain" description="Peptidase M20 dimerisation" evidence="6">
    <location>
        <begin position="223"/>
        <end position="367"/>
    </location>
</feature>
<dbReference type="SUPFAM" id="SSF53187">
    <property type="entry name" value="Zn-dependent exopeptidases"/>
    <property type="match status" value="1"/>
</dbReference>
<keyword evidence="8" id="KW-1185">Reference proteome</keyword>
<dbReference type="EC" id="3.5.1.18" evidence="7"/>
<dbReference type="Proteomes" id="UP000424462">
    <property type="component" value="Chromosome"/>
</dbReference>
<accession>A0A6B8W225</accession>
<dbReference type="Gene3D" id="3.30.70.360">
    <property type="match status" value="1"/>
</dbReference>
<dbReference type="EMBL" id="CP046455">
    <property type="protein sequence ID" value="QGU06067.1"/>
    <property type="molecule type" value="Genomic_DNA"/>
</dbReference>
<evidence type="ECO:0000256" key="1">
    <source>
        <dbReference type="ARBA" id="ARBA00001947"/>
    </source>
</evidence>
<evidence type="ECO:0000256" key="4">
    <source>
        <dbReference type="ARBA" id="ARBA00022801"/>
    </source>
</evidence>
<keyword evidence="5" id="KW-0862">Zinc</keyword>
<dbReference type="Pfam" id="PF01546">
    <property type="entry name" value="Peptidase_M20"/>
    <property type="match status" value="1"/>
</dbReference>
<dbReference type="Pfam" id="PF07687">
    <property type="entry name" value="M20_dimer"/>
    <property type="match status" value="1"/>
</dbReference>
<evidence type="ECO:0000259" key="6">
    <source>
        <dbReference type="Pfam" id="PF07687"/>
    </source>
</evidence>
<dbReference type="PANTHER" id="PTHR43808:SF8">
    <property type="entry name" value="PEPTIDASE M20 DIMERISATION DOMAIN-CONTAINING PROTEIN"/>
    <property type="match status" value="1"/>
</dbReference>
<protein>
    <submittedName>
        <fullName evidence="7">Succinyl-diaminopimelate desuccinylase</fullName>
        <ecNumber evidence="7">3.5.1.18</ecNumber>
    </submittedName>
</protein>
<evidence type="ECO:0000313" key="7">
    <source>
        <dbReference type="EMBL" id="QGU06067.1"/>
    </source>
</evidence>
<proteinExistence type="inferred from homology"/>
<dbReference type="InterPro" id="IPR011650">
    <property type="entry name" value="Peptidase_M20_dimer"/>
</dbReference>
<dbReference type="InterPro" id="IPR002933">
    <property type="entry name" value="Peptidase_M20"/>
</dbReference>
<dbReference type="InterPro" id="IPR036264">
    <property type="entry name" value="Bact_exopeptidase_dim_dom"/>
</dbReference>
<comment type="cofactor">
    <cofactor evidence="1">
        <name>Zn(2+)</name>
        <dbReference type="ChEBI" id="CHEBI:29105"/>
    </cofactor>
</comment>
<dbReference type="AlphaFoldDB" id="A0A6B8W225"/>
<comment type="similarity">
    <text evidence="2">Belongs to the peptidase M20A family.</text>
</comment>
<sequence>MTDSVFRGRETTRHLSLTYSGAVDLMKGGNPQMTLYDDTLELLQTMVRNACVNDLTADSGEEYRNAITLEEFFKDTPNVEVQRFEPHPGRVSVAFTVPGTDDTAEPLTLLGHTDVVPVDIDRWSKDPHGGELIDGRIYGRGTMDMLFITATMAAVTRELAHRGRPRGTLTFVGLADEEARGGLGAKWISEHEPEAFSWRNCLSETGGSHLPVADGSDALVVVVGEKGAAQRRLHVTGDAGHGSTPFGRESTVAKIAEVARRISLIKPPVSSDELWQGYVKAFRFDATTEQALLEGTDPAAYEKFGRLAGYSDAMSHLTIAETVIRAGGAINVLPSKAHLELDIRPLPGTTDEDVDAILRESLGDLADEVRIERLISEPATVSRTDGPLYEAILETFDEFFPGVPVVPTISAGGSDLRFGRRLGGVGYGFALHARERTLSDVFAQLHTHDEHLHLEDLDLTVKAYRSLVNAFVGA</sequence>